<dbReference type="PROSITE" id="PS00108">
    <property type="entry name" value="PROTEIN_KINASE_ST"/>
    <property type="match status" value="1"/>
</dbReference>
<dbReference type="SMART" id="SM00220">
    <property type="entry name" value="S_TKc"/>
    <property type="match status" value="1"/>
</dbReference>
<reference evidence="9 10" key="1">
    <citation type="journal article" date="2010" name="Nature">
        <title>Genome sequencing and analysis of the model grass Brachypodium distachyon.</title>
        <authorList>
            <consortium name="International Brachypodium Initiative"/>
        </authorList>
    </citation>
    <scope>NUCLEOTIDE SEQUENCE [LARGE SCALE GENOMIC DNA]</scope>
    <source>
        <strain evidence="9 10">Bd21</strain>
    </source>
</reference>
<evidence type="ECO:0000259" key="8">
    <source>
        <dbReference type="PROSITE" id="PS50011"/>
    </source>
</evidence>
<dbReference type="SUPFAM" id="SSF56112">
    <property type="entry name" value="Protein kinase-like (PK-like)"/>
    <property type="match status" value="1"/>
</dbReference>
<evidence type="ECO:0000313" key="11">
    <source>
        <dbReference type="Proteomes" id="UP000008810"/>
    </source>
</evidence>
<feature type="domain" description="Protein kinase" evidence="8">
    <location>
        <begin position="126"/>
        <end position="467"/>
    </location>
</feature>
<dbReference type="GO" id="GO:0004713">
    <property type="term" value="F:protein tyrosine kinase activity"/>
    <property type="evidence" value="ECO:0000318"/>
    <property type="project" value="GO_Central"/>
</dbReference>
<keyword evidence="5 6" id="KW-0067">ATP-binding</keyword>
<evidence type="ECO:0000256" key="5">
    <source>
        <dbReference type="ARBA" id="ARBA00022840"/>
    </source>
</evidence>
<feature type="region of interest" description="Disordered" evidence="7">
    <location>
        <begin position="618"/>
        <end position="652"/>
    </location>
</feature>
<evidence type="ECO:0000256" key="4">
    <source>
        <dbReference type="ARBA" id="ARBA00022777"/>
    </source>
</evidence>
<dbReference type="GeneID" id="100844178"/>
<dbReference type="GO" id="GO:0005524">
    <property type="term" value="F:ATP binding"/>
    <property type="evidence" value="ECO:0007669"/>
    <property type="project" value="UniProtKB-UniRule"/>
</dbReference>
<evidence type="ECO:0000313" key="10">
    <source>
        <dbReference type="EnsemblPlants" id="KQK00912"/>
    </source>
</evidence>
<sequence length="960" mass="106046">MEESGREKDAAGPPWAPSNSTAFRQLPATVSAWAEAPPAQGNGVAVGSSNLRAVRKRPLVARLTRDIIQTFENCNPEFSYSDSLNPKRFLTSPAVPVHNNGLDNANSDLILYVNMELVNEKSYRRYIVEEILGQGTFGQVAKCRDVETDNYVAVKVIKNQPAFYQQSLTEVSLLSTLNRTFDPHDEHHIVRMLDFFACKNHLCISFEMLGQNLYELLRQNGLRGLQMKLVRSFSKQILDALIVTKGAGIIHCDLKPENILVTQNAKTDTEVKVIDFGSACMEGKTIYSYIQSRYYRSPEVILGYPYTTAIDMWSFGCIVAEMYIGIPLFLGASEYDVLRRMIEIVGVQPPDDLLREAKNTKKFFKHVGSIYPGNEGHDSIGSPYRMLTEEEVEARESQKPKVGRWYFPRRRLDSLISGYPWKNLEEGNLPETEKADCLALVDFLRGLIEFDPNKRWSPLQASYHPFITGEVFTGPYDPIQETPIIQSTFRFLRSTGRRHLILDHRPVGRAAAVDHNPGGGHWFAAGLSPQVVGSFNRSLPFNNALLPNMPFSYGSSCGSFGSHGSFNENVGPASSYGSYDVNNVNMYHSPLGPGFNLQSQAGGSFVGFSPDIRRRSHLSHSGGIRLSPGGPGPMSLGASPSQYTPPNSQMQIPTSDTAKYVATSPARGSHGSSLGKSAAVGQFNRRRNLGHPPVSTPPHEHTYQPIQGHHGDGVSSAFSRGHSGYSHGALPNSGHYNWRPQIGIPTGLSANPSSNHGYFQPSGYNDFPPLHKSSVSADTLASTSSIPDPADWDPNYSDESLLQEENSLAAELRGLHLRDASGQTIQSSRLPNIQSHDTASSNPLSINQRSDRLFHAPSLGENNLSADRITYHSYNHANYSQQNFPGRHVLPFQRYNHMNSTYMRPIRSLQNGQSVWPNYSVAEPTPSSMDEGPWGGRGGHSFATGGLPPPFGRKDFGRIY</sequence>
<dbReference type="PROSITE" id="PS50011">
    <property type="entry name" value="PROTEIN_KINASE_DOM"/>
    <property type="match status" value="1"/>
</dbReference>
<dbReference type="Gene3D" id="1.10.510.10">
    <property type="entry name" value="Transferase(Phosphotransferase) domain 1"/>
    <property type="match status" value="1"/>
</dbReference>
<feature type="binding site" evidence="6">
    <location>
        <position position="155"/>
    </location>
    <ligand>
        <name>ATP</name>
        <dbReference type="ChEBI" id="CHEBI:30616"/>
    </ligand>
</feature>
<dbReference type="GO" id="GO:0004674">
    <property type="term" value="F:protein serine/threonine kinase activity"/>
    <property type="evidence" value="ECO:0000318"/>
    <property type="project" value="GO_Central"/>
</dbReference>
<dbReference type="PANTHER" id="PTHR24058">
    <property type="entry name" value="DUAL SPECIFICITY PROTEIN KINASE"/>
    <property type="match status" value="1"/>
</dbReference>
<dbReference type="FunCoup" id="A0A0Q3FN38">
    <property type="interactions" value="1145"/>
</dbReference>
<feature type="region of interest" description="Disordered" evidence="7">
    <location>
        <begin position="774"/>
        <end position="797"/>
    </location>
</feature>
<name>A0A0Q3FN38_BRADI</name>
<evidence type="ECO:0000256" key="7">
    <source>
        <dbReference type="SAM" id="MobiDB-lite"/>
    </source>
</evidence>
<reference evidence="9" key="2">
    <citation type="submission" date="2017-06" db="EMBL/GenBank/DDBJ databases">
        <title>WGS assembly of Brachypodium distachyon.</title>
        <authorList>
            <consortium name="The International Brachypodium Initiative"/>
            <person name="Lucas S."/>
            <person name="Harmon-Smith M."/>
            <person name="Lail K."/>
            <person name="Tice H."/>
            <person name="Grimwood J."/>
            <person name="Bruce D."/>
            <person name="Barry K."/>
            <person name="Shu S."/>
            <person name="Lindquist E."/>
            <person name="Wang M."/>
            <person name="Pitluck S."/>
            <person name="Vogel J.P."/>
            <person name="Garvin D.F."/>
            <person name="Mockler T.C."/>
            <person name="Schmutz J."/>
            <person name="Rokhsar D."/>
            <person name="Bevan M.W."/>
        </authorList>
    </citation>
    <scope>NUCLEOTIDE SEQUENCE</scope>
    <source>
        <strain evidence="9">Bd21</strain>
    </source>
</reference>
<feature type="region of interest" description="Disordered" evidence="7">
    <location>
        <begin position="825"/>
        <end position="845"/>
    </location>
</feature>
<gene>
    <name evidence="10" type="primary">LOC100844178</name>
    <name evidence="9" type="ORF">BRADI_3g52607v3</name>
</gene>
<organism evidence="9">
    <name type="scientific">Brachypodium distachyon</name>
    <name type="common">Purple false brome</name>
    <name type="synonym">Trachynia distachya</name>
    <dbReference type="NCBI Taxonomy" id="15368"/>
    <lineage>
        <taxon>Eukaryota</taxon>
        <taxon>Viridiplantae</taxon>
        <taxon>Streptophyta</taxon>
        <taxon>Embryophyta</taxon>
        <taxon>Tracheophyta</taxon>
        <taxon>Spermatophyta</taxon>
        <taxon>Magnoliopsida</taxon>
        <taxon>Liliopsida</taxon>
        <taxon>Poales</taxon>
        <taxon>Poaceae</taxon>
        <taxon>BOP clade</taxon>
        <taxon>Pooideae</taxon>
        <taxon>Stipodae</taxon>
        <taxon>Brachypodieae</taxon>
        <taxon>Brachypodium</taxon>
    </lineage>
</organism>
<feature type="compositionally biased region" description="Basic and acidic residues" evidence="7">
    <location>
        <begin position="1"/>
        <end position="10"/>
    </location>
</feature>
<keyword evidence="3 6" id="KW-0547">Nucleotide-binding</keyword>
<evidence type="ECO:0000313" key="9">
    <source>
        <dbReference type="EMBL" id="KQK00912.1"/>
    </source>
</evidence>
<evidence type="ECO:0000256" key="1">
    <source>
        <dbReference type="ARBA" id="ARBA00022527"/>
    </source>
</evidence>
<protein>
    <recommendedName>
        <fullName evidence="8">Protein kinase domain-containing protein</fullName>
    </recommendedName>
</protein>
<dbReference type="OrthoDB" id="9332038at2759"/>
<evidence type="ECO:0000256" key="2">
    <source>
        <dbReference type="ARBA" id="ARBA00022679"/>
    </source>
</evidence>
<keyword evidence="11" id="KW-1185">Reference proteome</keyword>
<dbReference type="STRING" id="15368.A0A0Q3FN38"/>
<dbReference type="Proteomes" id="UP000008810">
    <property type="component" value="Chromosome 3"/>
</dbReference>
<reference evidence="10" key="3">
    <citation type="submission" date="2018-08" db="UniProtKB">
        <authorList>
            <consortium name="EnsemblPlants"/>
        </authorList>
    </citation>
    <scope>IDENTIFICATION</scope>
    <source>
        <strain evidence="10">cv. Bd21</strain>
    </source>
</reference>
<feature type="region of interest" description="Disordered" evidence="7">
    <location>
        <begin position="686"/>
        <end position="726"/>
    </location>
</feature>
<proteinExistence type="predicted"/>
<dbReference type="PANTHER" id="PTHR24058:SF17">
    <property type="entry name" value="HOMEODOMAIN INTERACTING PROTEIN KINASE, ISOFORM D"/>
    <property type="match status" value="1"/>
</dbReference>
<dbReference type="InterPro" id="IPR017441">
    <property type="entry name" value="Protein_kinase_ATP_BS"/>
</dbReference>
<dbReference type="GO" id="GO:0005737">
    <property type="term" value="C:cytoplasm"/>
    <property type="evidence" value="ECO:0000318"/>
    <property type="project" value="GO_Central"/>
</dbReference>
<dbReference type="InterPro" id="IPR050494">
    <property type="entry name" value="Ser_Thr_dual-spec_kinase"/>
</dbReference>
<dbReference type="InterPro" id="IPR011009">
    <property type="entry name" value="Kinase-like_dom_sf"/>
</dbReference>
<keyword evidence="1" id="KW-0723">Serine/threonine-protein kinase</keyword>
<accession>A0A0Q3FN38</accession>
<dbReference type="PROSITE" id="PS00107">
    <property type="entry name" value="PROTEIN_KINASE_ATP"/>
    <property type="match status" value="1"/>
</dbReference>
<keyword evidence="4" id="KW-0418">Kinase</keyword>
<feature type="compositionally biased region" description="Polar residues" evidence="7">
    <location>
        <begin position="642"/>
        <end position="652"/>
    </location>
</feature>
<dbReference type="EnsemblPlants" id="KQK00912">
    <property type="protein sequence ID" value="KQK00912"/>
    <property type="gene ID" value="BRADI_3g52607v3"/>
</dbReference>
<dbReference type="Gramene" id="KQK00912">
    <property type="protein sequence ID" value="KQK00912"/>
    <property type="gene ID" value="BRADI_3g52607v3"/>
</dbReference>
<keyword evidence="2" id="KW-0808">Transferase</keyword>
<dbReference type="RefSeq" id="XP_024317107.1">
    <property type="nucleotide sequence ID" value="XM_024461339.1"/>
</dbReference>
<dbReference type="ExpressionAtlas" id="A0A0Q3FN38">
    <property type="expression patterns" value="baseline"/>
</dbReference>
<dbReference type="Pfam" id="PF00069">
    <property type="entry name" value="Pkinase"/>
    <property type="match status" value="1"/>
</dbReference>
<feature type="compositionally biased region" description="Polar residues" evidence="7">
    <location>
        <begin position="774"/>
        <end position="786"/>
    </location>
</feature>
<evidence type="ECO:0000256" key="6">
    <source>
        <dbReference type="PROSITE-ProRule" id="PRU10141"/>
    </source>
</evidence>
<dbReference type="InterPro" id="IPR008271">
    <property type="entry name" value="Ser/Thr_kinase_AS"/>
</dbReference>
<dbReference type="Gene3D" id="3.30.200.20">
    <property type="entry name" value="Phosphorylase Kinase, domain 1"/>
    <property type="match status" value="1"/>
</dbReference>
<dbReference type="AlphaFoldDB" id="A0A0Q3FN38"/>
<dbReference type="EMBL" id="CM000882">
    <property type="protein sequence ID" value="KQK00912.1"/>
    <property type="molecule type" value="Genomic_DNA"/>
</dbReference>
<feature type="region of interest" description="Disordered" evidence="7">
    <location>
        <begin position="1"/>
        <end position="21"/>
    </location>
</feature>
<dbReference type="InterPro" id="IPR000719">
    <property type="entry name" value="Prot_kinase_dom"/>
</dbReference>
<evidence type="ECO:0000256" key="3">
    <source>
        <dbReference type="ARBA" id="ARBA00022741"/>
    </source>
</evidence>